<dbReference type="RefSeq" id="WP_204290238.1">
    <property type="nucleotide sequence ID" value="NZ_BAAAGZ010000016.1"/>
</dbReference>
<evidence type="ECO:0000313" key="2">
    <source>
        <dbReference type="EMBL" id="GIJ14210.1"/>
    </source>
</evidence>
<reference evidence="2 3" key="1">
    <citation type="submission" date="2021-01" db="EMBL/GenBank/DDBJ databases">
        <title>Whole genome shotgun sequence of Verrucosispora gifhornensis NBRC 16317.</title>
        <authorList>
            <person name="Komaki H."/>
            <person name="Tamura T."/>
        </authorList>
    </citation>
    <scope>NUCLEOTIDE SEQUENCE [LARGE SCALE GENOMIC DNA]</scope>
    <source>
        <strain evidence="2 3">NBRC 16317</strain>
    </source>
</reference>
<sequence length="72" mass="8019">MARWLAASAALGRPVTDDEPYPHICGRRINGTDTRSGRPVYLQRRDCAECAQERHQRRPPRPPQSGALPLAA</sequence>
<organism evidence="2 3">
    <name type="scientific">Micromonospora gifhornensis</name>
    <dbReference type="NCBI Taxonomy" id="84594"/>
    <lineage>
        <taxon>Bacteria</taxon>
        <taxon>Bacillati</taxon>
        <taxon>Actinomycetota</taxon>
        <taxon>Actinomycetes</taxon>
        <taxon>Micromonosporales</taxon>
        <taxon>Micromonosporaceae</taxon>
        <taxon>Micromonospora</taxon>
    </lineage>
</organism>
<proteinExistence type="predicted"/>
<keyword evidence="3" id="KW-1185">Reference proteome</keyword>
<feature type="region of interest" description="Disordered" evidence="1">
    <location>
        <begin position="50"/>
        <end position="72"/>
    </location>
</feature>
<gene>
    <name evidence="2" type="ORF">Vgi01_08940</name>
</gene>
<protein>
    <submittedName>
        <fullName evidence="2">Uncharacterized protein</fullName>
    </submittedName>
</protein>
<feature type="region of interest" description="Disordered" evidence="1">
    <location>
        <begin position="1"/>
        <end position="38"/>
    </location>
</feature>
<name>A0ABQ4I8J2_9ACTN</name>
<evidence type="ECO:0000313" key="3">
    <source>
        <dbReference type="Proteomes" id="UP000647860"/>
    </source>
</evidence>
<dbReference type="EMBL" id="BOPA01000009">
    <property type="protein sequence ID" value="GIJ14210.1"/>
    <property type="molecule type" value="Genomic_DNA"/>
</dbReference>
<dbReference type="Proteomes" id="UP000647860">
    <property type="component" value="Unassembled WGS sequence"/>
</dbReference>
<comment type="caution">
    <text evidence="2">The sequence shown here is derived from an EMBL/GenBank/DDBJ whole genome shotgun (WGS) entry which is preliminary data.</text>
</comment>
<evidence type="ECO:0000256" key="1">
    <source>
        <dbReference type="SAM" id="MobiDB-lite"/>
    </source>
</evidence>
<accession>A0ABQ4I8J2</accession>